<dbReference type="PANTHER" id="PTHR48475:SF2">
    <property type="entry name" value="RIBONUCLEASE H"/>
    <property type="match status" value="1"/>
</dbReference>
<dbReference type="Pfam" id="PF13456">
    <property type="entry name" value="RVT_3"/>
    <property type="match status" value="1"/>
</dbReference>
<comment type="caution">
    <text evidence="3">The sequence shown here is derived from an EMBL/GenBank/DDBJ whole genome shotgun (WGS) entry which is preliminary data.</text>
</comment>
<dbReference type="Gene3D" id="3.30.70.270">
    <property type="match status" value="1"/>
</dbReference>
<dbReference type="SUPFAM" id="SSF53098">
    <property type="entry name" value="Ribonuclease H-like"/>
    <property type="match status" value="1"/>
</dbReference>
<dbReference type="PANTHER" id="PTHR48475">
    <property type="entry name" value="RIBONUCLEASE H"/>
    <property type="match status" value="1"/>
</dbReference>
<reference evidence="3" key="2">
    <citation type="journal article" date="2024" name="Plant">
        <title>Genomic evolution and insights into agronomic trait innovations of Sesamum species.</title>
        <authorList>
            <person name="Miao H."/>
            <person name="Wang L."/>
            <person name="Qu L."/>
            <person name="Liu H."/>
            <person name="Sun Y."/>
            <person name="Le M."/>
            <person name="Wang Q."/>
            <person name="Wei S."/>
            <person name="Zheng Y."/>
            <person name="Lin W."/>
            <person name="Duan Y."/>
            <person name="Cao H."/>
            <person name="Xiong S."/>
            <person name="Wang X."/>
            <person name="Wei L."/>
            <person name="Li C."/>
            <person name="Ma Q."/>
            <person name="Ju M."/>
            <person name="Zhao R."/>
            <person name="Li G."/>
            <person name="Mu C."/>
            <person name="Tian Q."/>
            <person name="Mei H."/>
            <person name="Zhang T."/>
            <person name="Gao T."/>
            <person name="Zhang H."/>
        </authorList>
    </citation>
    <scope>NUCLEOTIDE SEQUENCE</scope>
    <source>
        <strain evidence="3">KEN1</strain>
    </source>
</reference>
<dbReference type="InterPro" id="IPR043128">
    <property type="entry name" value="Rev_trsase/Diguanyl_cyclase"/>
</dbReference>
<evidence type="ECO:0000313" key="3">
    <source>
        <dbReference type="EMBL" id="KAL0427453.1"/>
    </source>
</evidence>
<name>A0AAW2VE01_9LAMI</name>
<proteinExistence type="predicted"/>
<dbReference type="GO" id="GO:0003676">
    <property type="term" value="F:nucleic acid binding"/>
    <property type="evidence" value="ECO:0007669"/>
    <property type="project" value="InterPro"/>
</dbReference>
<feature type="domain" description="Reverse transcriptase/retrotransposon-derived protein RNase H-like" evidence="2">
    <location>
        <begin position="54"/>
        <end position="149"/>
    </location>
</feature>
<dbReference type="InterPro" id="IPR036397">
    <property type="entry name" value="RNaseH_sf"/>
</dbReference>
<dbReference type="Pfam" id="PF17919">
    <property type="entry name" value="RT_RNaseH_2"/>
    <property type="match status" value="1"/>
</dbReference>
<evidence type="ECO:0000259" key="1">
    <source>
        <dbReference type="Pfam" id="PF13456"/>
    </source>
</evidence>
<dbReference type="EMBL" id="JACGWN010000010">
    <property type="protein sequence ID" value="KAL0427453.1"/>
    <property type="molecule type" value="Genomic_DNA"/>
</dbReference>
<evidence type="ECO:0008006" key="4">
    <source>
        <dbReference type="Google" id="ProtNLM"/>
    </source>
</evidence>
<gene>
    <name evidence="3" type="ORF">Slati_2920100</name>
</gene>
<accession>A0AAW2VE01</accession>
<dbReference type="Gene3D" id="3.30.420.10">
    <property type="entry name" value="Ribonuclease H-like superfamily/Ribonuclease H"/>
    <property type="match status" value="1"/>
</dbReference>
<dbReference type="InterPro" id="IPR012337">
    <property type="entry name" value="RNaseH-like_sf"/>
</dbReference>
<sequence length="271" mass="30923">MSRFGGNLRSTKAILDMEAPININEVQRLTFISKSIEKSLPFFKTLRKAKNFEWDTNCQQAFEGTKEYLARLPLLVEPSLRDTLYLYLSSTPQAISFVLVREEGGGQSPIYHISKVLNGAEGRYPPIEKMALPLVITVRRLRSYFLSYPIGDRTLEKGRWLLHADGSATRQGGAGIVITSPHVEDMEFAGRFELKPLNKEAEYESLVSGMRMARDAGAWHLTAYSNSQLIVKQVKGEYEVKQESMIQYLQQVEDLKVKFESFQHVQIRRGR</sequence>
<evidence type="ECO:0000259" key="2">
    <source>
        <dbReference type="Pfam" id="PF17919"/>
    </source>
</evidence>
<dbReference type="AlphaFoldDB" id="A0AAW2VE01"/>
<feature type="domain" description="RNase H type-1" evidence="1">
    <location>
        <begin position="167"/>
        <end position="269"/>
    </location>
</feature>
<dbReference type="InterPro" id="IPR043502">
    <property type="entry name" value="DNA/RNA_pol_sf"/>
</dbReference>
<reference evidence="3" key="1">
    <citation type="submission" date="2020-06" db="EMBL/GenBank/DDBJ databases">
        <authorList>
            <person name="Li T."/>
            <person name="Hu X."/>
            <person name="Zhang T."/>
            <person name="Song X."/>
            <person name="Zhang H."/>
            <person name="Dai N."/>
            <person name="Sheng W."/>
            <person name="Hou X."/>
            <person name="Wei L."/>
        </authorList>
    </citation>
    <scope>NUCLEOTIDE SEQUENCE</scope>
    <source>
        <strain evidence="3">KEN1</strain>
        <tissue evidence="3">Leaf</tissue>
    </source>
</reference>
<dbReference type="GO" id="GO:0004523">
    <property type="term" value="F:RNA-DNA hybrid ribonuclease activity"/>
    <property type="evidence" value="ECO:0007669"/>
    <property type="project" value="InterPro"/>
</dbReference>
<organism evidence="3">
    <name type="scientific">Sesamum latifolium</name>
    <dbReference type="NCBI Taxonomy" id="2727402"/>
    <lineage>
        <taxon>Eukaryota</taxon>
        <taxon>Viridiplantae</taxon>
        <taxon>Streptophyta</taxon>
        <taxon>Embryophyta</taxon>
        <taxon>Tracheophyta</taxon>
        <taxon>Spermatophyta</taxon>
        <taxon>Magnoliopsida</taxon>
        <taxon>eudicotyledons</taxon>
        <taxon>Gunneridae</taxon>
        <taxon>Pentapetalae</taxon>
        <taxon>asterids</taxon>
        <taxon>lamiids</taxon>
        <taxon>Lamiales</taxon>
        <taxon>Pedaliaceae</taxon>
        <taxon>Sesamum</taxon>
    </lineage>
</organism>
<dbReference type="InterPro" id="IPR002156">
    <property type="entry name" value="RNaseH_domain"/>
</dbReference>
<protein>
    <recommendedName>
        <fullName evidence="4">RNase H type-1 domain-containing protein</fullName>
    </recommendedName>
</protein>
<dbReference type="InterPro" id="IPR041577">
    <property type="entry name" value="RT_RNaseH_2"/>
</dbReference>
<dbReference type="CDD" id="cd09279">
    <property type="entry name" value="RNase_HI_like"/>
    <property type="match status" value="1"/>
</dbReference>
<dbReference type="SUPFAM" id="SSF56672">
    <property type="entry name" value="DNA/RNA polymerases"/>
    <property type="match status" value="1"/>
</dbReference>